<dbReference type="OrthoDB" id="390648at2"/>
<evidence type="ECO:0000313" key="1">
    <source>
        <dbReference type="EMBL" id="AXK50722.1"/>
    </source>
</evidence>
<dbReference type="Proteomes" id="UP000254792">
    <property type="component" value="Chromosome"/>
</dbReference>
<evidence type="ECO:0000313" key="2">
    <source>
        <dbReference type="Proteomes" id="UP000254792"/>
    </source>
</evidence>
<keyword evidence="2" id="KW-1185">Reference proteome</keyword>
<dbReference type="KEGG" id="salx:SALLE_v1c00460"/>
<reference evidence="1 2" key="1">
    <citation type="submission" date="2018-07" db="EMBL/GenBank/DDBJ databases">
        <title>Complete genome sequence of Spiroplasma alleghenense PLHS-1 (ATCC 51752).</title>
        <authorList>
            <person name="Chou L."/>
            <person name="Lee T.-Y."/>
            <person name="Tsai Y.-M."/>
            <person name="Kuo C.-H."/>
        </authorList>
    </citation>
    <scope>NUCLEOTIDE SEQUENCE [LARGE SCALE GENOMIC DNA]</scope>
    <source>
        <strain evidence="1 2">PLHS-1</strain>
    </source>
</reference>
<name>A0A345Z293_9MOLU</name>
<proteinExistence type="predicted"/>
<sequence length="625" mass="73580">MKNILLRMVISSLPILVVSAPIVRTIPAPKIQAEDIFNKSHLVDSREAIEFNGMKFDSEPAFDNYLIENNYIFQMQATDKYKYSHGGPINNDSLKNADGKIENYKELYKNIDGSYDAKYREAMKSYTSNLTWKENYSIDSKKWHKTRELALEDFFNENIHPHEVKFYKYKDRYYNANSATDNKLLKSLGMEGYVIFNSPLIELDQPYIWGTKDSLKPAIKEAVKKNFLVKKENLPEWMKKFELNYFNCILNGEKNRFVYLFNQDKRNNSSFASYENSELEGKSIFKWTSDVESDFDKIFEDFYNNFLFQKLKTSWYKPDWDIVGIKTKLLPKNDNNENDEFHYYNYLPLLEKKYIEKNGLDVSLKSASFRNSQEQEDFSSNMLIAILLLQISEFLSSEQKNVIQNNSIDDFEIYDGLLALSKNNYKYLDKYFEILGPENPLFDYVGFDDFKKYYFASDNPIASDFKGELLSESEIELKNKYFEQNPPLVLNYQNINIYGYDNLVKESNDLLVDRLFGYLNPEFGYYSKNEIQENAHARFIQSKPTKQVSFGYVYGFKNPNDNKDVYYGDIKDALDAIKTSLFATNQATKKTEYSRVYFYKVNDKIKSFVFSSEDEILDFLESKRI</sequence>
<organism evidence="1 2">
    <name type="scientific">Spiroplasma alleghenense</name>
    <dbReference type="NCBI Taxonomy" id="216931"/>
    <lineage>
        <taxon>Bacteria</taxon>
        <taxon>Bacillati</taxon>
        <taxon>Mycoplasmatota</taxon>
        <taxon>Mollicutes</taxon>
        <taxon>Entomoplasmatales</taxon>
        <taxon>Spiroplasmataceae</taxon>
        <taxon>Spiroplasma</taxon>
    </lineage>
</organism>
<dbReference type="RefSeq" id="WP_115557653.1">
    <property type="nucleotide sequence ID" value="NZ_CP031376.1"/>
</dbReference>
<dbReference type="AlphaFoldDB" id="A0A345Z293"/>
<protein>
    <submittedName>
        <fullName evidence="1">Uncharacterized protein</fullName>
    </submittedName>
</protein>
<dbReference type="EMBL" id="CP031376">
    <property type="protein sequence ID" value="AXK50722.1"/>
    <property type="molecule type" value="Genomic_DNA"/>
</dbReference>
<accession>A0A345Z293</accession>
<gene>
    <name evidence="1" type="ORF">SALLE_v1c00460</name>
</gene>